<dbReference type="AlphaFoldDB" id="A0A126QZR1"/>
<keyword evidence="5 6" id="KW-0472">Membrane</keyword>
<feature type="transmembrane region" description="Helical" evidence="6">
    <location>
        <begin position="77"/>
        <end position="95"/>
    </location>
</feature>
<evidence type="ECO:0000256" key="1">
    <source>
        <dbReference type="ARBA" id="ARBA00004141"/>
    </source>
</evidence>
<keyword evidence="2" id="KW-0813">Transport</keyword>
<keyword evidence="9" id="KW-1185">Reference proteome</keyword>
<dbReference type="SUPFAM" id="SSF103473">
    <property type="entry name" value="MFS general substrate transporter"/>
    <property type="match status" value="1"/>
</dbReference>
<comment type="subcellular location">
    <subcellularLocation>
        <location evidence="1">Membrane</location>
        <topology evidence="1">Multi-pass membrane protein</topology>
    </subcellularLocation>
</comment>
<evidence type="ECO:0000256" key="6">
    <source>
        <dbReference type="SAM" id="Phobius"/>
    </source>
</evidence>
<reference evidence="9" key="2">
    <citation type="submission" date="2016-02" db="EMBL/GenBank/DDBJ databases">
        <title>The draft genome sequence of the rumen methanogen Methanobrevibacter olleyae YLM1.</title>
        <authorList>
            <consortium name="New Zealand Agricultural Greenhouse Gas Research Centre/Pastoral Greenhouse Gas Research Consortium"/>
            <person name="Kelly W.J."/>
            <person name="Li D."/>
            <person name="Lambie S.C."/>
            <person name="Attwood G.T."/>
            <person name="Altermann E."/>
            <person name="Leahy S.C."/>
        </authorList>
    </citation>
    <scope>NUCLEOTIDE SEQUENCE [LARGE SCALE GENOMIC DNA]</scope>
    <source>
        <strain evidence="9">YLM1</strain>
    </source>
</reference>
<feature type="domain" description="Major facilitator superfamily (MFS) profile" evidence="7">
    <location>
        <begin position="10"/>
        <end position="456"/>
    </location>
</feature>
<accession>A0A126QZR1</accession>
<dbReference type="STRING" id="294671.YLM1_0745"/>
<dbReference type="GO" id="GO:0016020">
    <property type="term" value="C:membrane"/>
    <property type="evidence" value="ECO:0007669"/>
    <property type="project" value="UniProtKB-SubCell"/>
</dbReference>
<dbReference type="GeneID" id="28489042"/>
<dbReference type="EMBL" id="CP014265">
    <property type="protein sequence ID" value="AMK15302.1"/>
    <property type="molecule type" value="Genomic_DNA"/>
</dbReference>
<organism evidence="8 9">
    <name type="scientific">Methanobrevibacter olleyae</name>
    <dbReference type="NCBI Taxonomy" id="294671"/>
    <lineage>
        <taxon>Archaea</taxon>
        <taxon>Methanobacteriati</taxon>
        <taxon>Methanobacteriota</taxon>
        <taxon>Methanomada group</taxon>
        <taxon>Methanobacteria</taxon>
        <taxon>Methanobacteriales</taxon>
        <taxon>Methanobacteriaceae</taxon>
        <taxon>Methanobrevibacter</taxon>
    </lineage>
</organism>
<evidence type="ECO:0000256" key="3">
    <source>
        <dbReference type="ARBA" id="ARBA00022692"/>
    </source>
</evidence>
<keyword evidence="4 6" id="KW-1133">Transmembrane helix</keyword>
<keyword evidence="3 6" id="KW-0812">Transmembrane</keyword>
<feature type="transmembrane region" description="Helical" evidence="6">
    <location>
        <begin position="164"/>
        <end position="184"/>
    </location>
</feature>
<proteinExistence type="predicted"/>
<dbReference type="GO" id="GO:0022857">
    <property type="term" value="F:transmembrane transporter activity"/>
    <property type="evidence" value="ECO:0007669"/>
    <property type="project" value="InterPro"/>
</dbReference>
<dbReference type="RefSeq" id="WP_067146434.1">
    <property type="nucleotide sequence ID" value="NZ_CP014265.1"/>
</dbReference>
<dbReference type="PANTHER" id="PTHR42718">
    <property type="entry name" value="MAJOR FACILITATOR SUPERFAMILY MULTIDRUG TRANSPORTER MFSC"/>
    <property type="match status" value="1"/>
</dbReference>
<gene>
    <name evidence="8" type="ORF">YLM1_0745</name>
</gene>
<sequence length="465" mass="50954">MDSKKTYIYVIIIAVLANFLAAYTSNTVVMALPQIAYELKLSNIMQNWIVTIYLITIAVLSVPLGKIASKKGFKRSFIFGSIIFFLGAIGTVLASNIPTLFFFRIFQAIGASFTFVCALSMIVSAVPPNKRGAAIGINIASGHIGISLAPVLGGFLTYNFGWRSIFIITFPISILIILFTIFKVKDEWTLGEDDKIDTIGGIVYALGITTFIYGFTTLNQLKGLIFTTIGIIILLLFIIFEIKSETPIFDISLYKNKIFTLSNIAYLFSYIGVFAVTTIMNYHFQYIRSWNPDITGLILLATPLTQSIITPYSGRLSDRVNPQKLCSFGMFIVTISLIILVSVNSKTDLWIIVFALAMEGLGYGLFLSPNTNSIMSSIPRENTGMGSAAVTTIRMIGQTLSIGLLSLVFAIVMGNVLISPKVYPELAKSCQITLIIGVVLTIISLIASLISMKINNKNSLKLSLN</sequence>
<feature type="transmembrane region" description="Helical" evidence="6">
    <location>
        <begin position="294"/>
        <end position="313"/>
    </location>
</feature>
<dbReference type="Gene3D" id="1.20.1720.10">
    <property type="entry name" value="Multidrug resistance protein D"/>
    <property type="match status" value="1"/>
</dbReference>
<dbReference type="Gene3D" id="1.20.1250.20">
    <property type="entry name" value="MFS general substrate transporter like domains"/>
    <property type="match status" value="1"/>
</dbReference>
<dbReference type="Pfam" id="PF07690">
    <property type="entry name" value="MFS_1"/>
    <property type="match status" value="2"/>
</dbReference>
<dbReference type="InterPro" id="IPR020846">
    <property type="entry name" value="MFS_dom"/>
</dbReference>
<reference evidence="8 9" key="1">
    <citation type="journal article" date="2016" name="Genome Announc.">
        <title>Draft Genome Sequence of the Rumen Methanogen Methanobrevibacter olleyae YLM1.</title>
        <authorList>
            <person name="Kelly W.J."/>
            <person name="Li D."/>
            <person name="Lambie S.C."/>
            <person name="Cox F."/>
            <person name="Attwood G.T."/>
            <person name="Altermann E."/>
            <person name="Leahy S.C."/>
        </authorList>
    </citation>
    <scope>NUCLEOTIDE SEQUENCE [LARGE SCALE GENOMIC DNA]</scope>
    <source>
        <strain evidence="8 9">YLM1</strain>
    </source>
</reference>
<dbReference type="InterPro" id="IPR011701">
    <property type="entry name" value="MFS"/>
</dbReference>
<feature type="transmembrane region" description="Helical" evidence="6">
    <location>
        <begin position="432"/>
        <end position="452"/>
    </location>
</feature>
<dbReference type="PROSITE" id="PS50850">
    <property type="entry name" value="MFS"/>
    <property type="match status" value="1"/>
</dbReference>
<evidence type="ECO:0000256" key="5">
    <source>
        <dbReference type="ARBA" id="ARBA00023136"/>
    </source>
</evidence>
<feature type="transmembrane region" description="Helical" evidence="6">
    <location>
        <begin position="349"/>
        <end position="367"/>
    </location>
</feature>
<dbReference type="PATRIC" id="fig|294671.3.peg.777"/>
<dbReference type="CDD" id="cd17321">
    <property type="entry name" value="MFS_MMR_MDR_like"/>
    <property type="match status" value="1"/>
</dbReference>
<evidence type="ECO:0000313" key="8">
    <source>
        <dbReference type="EMBL" id="AMK15302.1"/>
    </source>
</evidence>
<dbReference type="Proteomes" id="UP000066376">
    <property type="component" value="Chromosome"/>
</dbReference>
<feature type="transmembrane region" description="Helical" evidence="6">
    <location>
        <begin position="221"/>
        <end position="240"/>
    </location>
</feature>
<protein>
    <submittedName>
        <fullName evidence="8">MFS transporter</fullName>
    </submittedName>
</protein>
<feature type="transmembrane region" description="Helical" evidence="6">
    <location>
        <begin position="196"/>
        <end position="215"/>
    </location>
</feature>
<evidence type="ECO:0000256" key="4">
    <source>
        <dbReference type="ARBA" id="ARBA00022989"/>
    </source>
</evidence>
<evidence type="ECO:0000256" key="2">
    <source>
        <dbReference type="ARBA" id="ARBA00022448"/>
    </source>
</evidence>
<feature type="transmembrane region" description="Helical" evidence="6">
    <location>
        <begin position="325"/>
        <end position="343"/>
    </location>
</feature>
<dbReference type="InterPro" id="IPR036259">
    <property type="entry name" value="MFS_trans_sf"/>
</dbReference>
<evidence type="ECO:0000259" key="7">
    <source>
        <dbReference type="PROSITE" id="PS50850"/>
    </source>
</evidence>
<dbReference type="PANTHER" id="PTHR42718:SF9">
    <property type="entry name" value="MAJOR FACILITATOR SUPERFAMILY MULTIDRUG TRANSPORTER MFSC"/>
    <property type="match status" value="1"/>
</dbReference>
<feature type="transmembrane region" description="Helical" evidence="6">
    <location>
        <begin position="101"/>
        <end position="123"/>
    </location>
</feature>
<feature type="transmembrane region" description="Helical" evidence="6">
    <location>
        <begin position="45"/>
        <end position="65"/>
    </location>
</feature>
<feature type="transmembrane region" description="Helical" evidence="6">
    <location>
        <begin position="135"/>
        <end position="158"/>
    </location>
</feature>
<evidence type="ECO:0000313" key="9">
    <source>
        <dbReference type="Proteomes" id="UP000066376"/>
    </source>
</evidence>
<feature type="transmembrane region" description="Helical" evidence="6">
    <location>
        <begin position="261"/>
        <end position="282"/>
    </location>
</feature>
<dbReference type="KEGG" id="mol:YLM1_0745"/>
<feature type="transmembrane region" description="Helical" evidence="6">
    <location>
        <begin position="7"/>
        <end position="25"/>
    </location>
</feature>
<feature type="transmembrane region" description="Helical" evidence="6">
    <location>
        <begin position="388"/>
        <end position="412"/>
    </location>
</feature>
<name>A0A126QZR1_METOL</name>